<feature type="non-terminal residue" evidence="6">
    <location>
        <position position="107"/>
    </location>
</feature>
<evidence type="ECO:0000313" key="5">
    <source>
        <dbReference type="EMBL" id="CAF1577196.1"/>
    </source>
</evidence>
<gene>
    <name evidence="6" type="ORF">FNK824_LOCUS43995</name>
    <name evidence="5" type="ORF">SEV965_LOCUS39785</name>
</gene>
<dbReference type="GO" id="GO:0035336">
    <property type="term" value="P:long-chain fatty-acyl-CoA metabolic process"/>
    <property type="evidence" value="ECO:0007669"/>
    <property type="project" value="TreeGrafter"/>
</dbReference>
<organism evidence="6 7">
    <name type="scientific">Rotaria sordida</name>
    <dbReference type="NCBI Taxonomy" id="392033"/>
    <lineage>
        <taxon>Eukaryota</taxon>
        <taxon>Metazoa</taxon>
        <taxon>Spiralia</taxon>
        <taxon>Gnathifera</taxon>
        <taxon>Rotifera</taxon>
        <taxon>Eurotatoria</taxon>
        <taxon>Bdelloidea</taxon>
        <taxon>Philodinida</taxon>
        <taxon>Philodinidae</taxon>
        <taxon>Rotaria</taxon>
    </lineage>
</organism>
<keyword evidence="3" id="KW-0547">Nucleotide-binding</keyword>
<sequence>NYTERHFYEKEWQKLVDNEEFVEKILKEIQNVCKNNGIERFETPQRIKIVTESWTPETGLVTDALKLKRKAIEQKYKDDIEDLYQDKKQTKKQTSTQNKNVFLYNSI</sequence>
<protein>
    <submittedName>
        <fullName evidence="6">Uncharacterized protein</fullName>
    </submittedName>
</protein>
<dbReference type="SUPFAM" id="SSF56801">
    <property type="entry name" value="Acetyl-CoA synthetase-like"/>
    <property type="match status" value="1"/>
</dbReference>
<keyword evidence="2" id="KW-0436">Ligase</keyword>
<evidence type="ECO:0000256" key="1">
    <source>
        <dbReference type="ARBA" id="ARBA00006432"/>
    </source>
</evidence>
<dbReference type="GO" id="GO:0005783">
    <property type="term" value="C:endoplasmic reticulum"/>
    <property type="evidence" value="ECO:0007669"/>
    <property type="project" value="TreeGrafter"/>
</dbReference>
<dbReference type="GO" id="GO:0004467">
    <property type="term" value="F:long-chain fatty acid-CoA ligase activity"/>
    <property type="evidence" value="ECO:0007669"/>
    <property type="project" value="TreeGrafter"/>
</dbReference>
<dbReference type="AlphaFoldDB" id="A0A820PBU1"/>
<dbReference type="GO" id="GO:0005811">
    <property type="term" value="C:lipid droplet"/>
    <property type="evidence" value="ECO:0007669"/>
    <property type="project" value="TreeGrafter"/>
</dbReference>
<dbReference type="Pfam" id="PF23562">
    <property type="entry name" value="AMP-binding_C_3"/>
    <property type="match status" value="1"/>
</dbReference>
<evidence type="ECO:0000313" key="6">
    <source>
        <dbReference type="EMBL" id="CAF4402248.1"/>
    </source>
</evidence>
<evidence type="ECO:0000256" key="3">
    <source>
        <dbReference type="ARBA" id="ARBA00022741"/>
    </source>
</evidence>
<feature type="non-terminal residue" evidence="6">
    <location>
        <position position="1"/>
    </location>
</feature>
<dbReference type="PANTHER" id="PTHR43272">
    <property type="entry name" value="LONG-CHAIN-FATTY-ACID--COA LIGASE"/>
    <property type="match status" value="1"/>
</dbReference>
<dbReference type="GO" id="GO:0030182">
    <property type="term" value="P:neuron differentiation"/>
    <property type="evidence" value="ECO:0007669"/>
    <property type="project" value="TreeGrafter"/>
</dbReference>
<dbReference type="EMBL" id="CAJNOU010017252">
    <property type="protein sequence ID" value="CAF1577196.1"/>
    <property type="molecule type" value="Genomic_DNA"/>
</dbReference>
<dbReference type="PANTHER" id="PTHR43272:SF83">
    <property type="entry name" value="ACYL-COA SYNTHETASE LONG-CHAIN, ISOFORM J"/>
    <property type="match status" value="1"/>
</dbReference>
<dbReference type="GO" id="GO:0005524">
    <property type="term" value="F:ATP binding"/>
    <property type="evidence" value="ECO:0007669"/>
    <property type="project" value="UniProtKB-KW"/>
</dbReference>
<evidence type="ECO:0000313" key="7">
    <source>
        <dbReference type="Proteomes" id="UP000663874"/>
    </source>
</evidence>
<accession>A0A820PBU1</accession>
<evidence type="ECO:0000256" key="4">
    <source>
        <dbReference type="ARBA" id="ARBA00022840"/>
    </source>
</evidence>
<reference evidence="6" key="1">
    <citation type="submission" date="2021-02" db="EMBL/GenBank/DDBJ databases">
        <authorList>
            <person name="Nowell W R."/>
        </authorList>
    </citation>
    <scope>NUCLEOTIDE SEQUENCE</scope>
</reference>
<keyword evidence="4" id="KW-0067">ATP-binding</keyword>
<dbReference type="GO" id="GO:0005886">
    <property type="term" value="C:plasma membrane"/>
    <property type="evidence" value="ECO:0007669"/>
    <property type="project" value="TreeGrafter"/>
</dbReference>
<dbReference type="EMBL" id="CAJOBE010066267">
    <property type="protein sequence ID" value="CAF4402248.1"/>
    <property type="molecule type" value="Genomic_DNA"/>
</dbReference>
<dbReference type="Proteomes" id="UP000663889">
    <property type="component" value="Unassembled WGS sequence"/>
</dbReference>
<evidence type="ECO:0000256" key="2">
    <source>
        <dbReference type="ARBA" id="ARBA00022598"/>
    </source>
</evidence>
<proteinExistence type="inferred from homology"/>
<dbReference type="Proteomes" id="UP000663874">
    <property type="component" value="Unassembled WGS sequence"/>
</dbReference>
<comment type="similarity">
    <text evidence="1">Belongs to the ATP-dependent AMP-binding enzyme family.</text>
</comment>
<comment type="caution">
    <text evidence="6">The sequence shown here is derived from an EMBL/GenBank/DDBJ whole genome shotgun (WGS) entry which is preliminary data.</text>
</comment>
<name>A0A820PBU1_9BILA</name>